<evidence type="ECO:0000256" key="1">
    <source>
        <dbReference type="ARBA" id="ARBA00010641"/>
    </source>
</evidence>
<dbReference type="NCBIfam" id="TIGR02937">
    <property type="entry name" value="sigma70-ECF"/>
    <property type="match status" value="1"/>
</dbReference>
<feature type="domain" description="RNA polymerase sigma-70 region 2" evidence="7">
    <location>
        <begin position="29"/>
        <end position="95"/>
    </location>
</feature>
<evidence type="ECO:0000256" key="3">
    <source>
        <dbReference type="ARBA" id="ARBA00023082"/>
    </source>
</evidence>
<dbReference type="InterPro" id="IPR013324">
    <property type="entry name" value="RNA_pol_sigma_r3/r4-like"/>
</dbReference>
<keyword evidence="5 6" id="KW-0804">Transcription</keyword>
<dbReference type="InterPro" id="IPR014284">
    <property type="entry name" value="RNA_pol_sigma-70_dom"/>
</dbReference>
<evidence type="ECO:0000313" key="10">
    <source>
        <dbReference type="Proteomes" id="UP000319130"/>
    </source>
</evidence>
<dbReference type="CDD" id="cd06171">
    <property type="entry name" value="Sigma70_r4"/>
    <property type="match status" value="1"/>
</dbReference>
<keyword evidence="4 6" id="KW-0238">DNA-binding</keyword>
<dbReference type="GO" id="GO:0016987">
    <property type="term" value="F:sigma factor activity"/>
    <property type="evidence" value="ECO:0007669"/>
    <property type="project" value="UniProtKB-KW"/>
</dbReference>
<dbReference type="Gene3D" id="1.10.10.10">
    <property type="entry name" value="Winged helix-like DNA-binding domain superfamily/Winged helix DNA-binding domain"/>
    <property type="match status" value="1"/>
</dbReference>
<dbReference type="PANTHER" id="PTHR43133">
    <property type="entry name" value="RNA POLYMERASE ECF-TYPE SIGMA FACTO"/>
    <property type="match status" value="1"/>
</dbReference>
<dbReference type="EMBL" id="SOIZ01000161">
    <property type="protein sequence ID" value="TET62767.1"/>
    <property type="molecule type" value="Genomic_DNA"/>
</dbReference>
<accession>A0A523W6Z1</accession>
<dbReference type="InterPro" id="IPR007627">
    <property type="entry name" value="RNA_pol_sigma70_r2"/>
</dbReference>
<evidence type="ECO:0000256" key="6">
    <source>
        <dbReference type="RuleBase" id="RU000716"/>
    </source>
</evidence>
<reference evidence="9 10" key="1">
    <citation type="submission" date="2019-03" db="EMBL/GenBank/DDBJ databases">
        <title>Metabolic potential of uncultured bacteria and archaea associated with petroleum seepage in deep-sea sediments.</title>
        <authorList>
            <person name="Dong X."/>
            <person name="Hubert C."/>
        </authorList>
    </citation>
    <scope>NUCLEOTIDE SEQUENCE [LARGE SCALE GENOMIC DNA]</scope>
    <source>
        <strain evidence="9">E29_bin52</strain>
    </source>
</reference>
<gene>
    <name evidence="9" type="ORF">E3J48_03795</name>
</gene>
<dbReference type="Pfam" id="PF08281">
    <property type="entry name" value="Sigma70_r4_2"/>
    <property type="match status" value="1"/>
</dbReference>
<dbReference type="GO" id="GO:0003677">
    <property type="term" value="F:DNA binding"/>
    <property type="evidence" value="ECO:0007669"/>
    <property type="project" value="UniProtKB-KW"/>
</dbReference>
<dbReference type="InterPro" id="IPR013325">
    <property type="entry name" value="RNA_pol_sigma_r2"/>
</dbReference>
<name>A0A523W6Z1_UNCAE</name>
<evidence type="ECO:0000313" key="9">
    <source>
        <dbReference type="EMBL" id="TET62767.1"/>
    </source>
</evidence>
<comment type="caution">
    <text evidence="9">The sequence shown here is derived from an EMBL/GenBank/DDBJ whole genome shotgun (WGS) entry which is preliminary data.</text>
</comment>
<evidence type="ECO:0000256" key="2">
    <source>
        <dbReference type="ARBA" id="ARBA00023015"/>
    </source>
</evidence>
<dbReference type="PANTHER" id="PTHR43133:SF8">
    <property type="entry name" value="RNA POLYMERASE SIGMA FACTOR HI_1459-RELATED"/>
    <property type="match status" value="1"/>
</dbReference>
<dbReference type="InterPro" id="IPR036388">
    <property type="entry name" value="WH-like_DNA-bd_sf"/>
</dbReference>
<proteinExistence type="inferred from homology"/>
<protein>
    <recommendedName>
        <fullName evidence="6">RNA polymerase sigma factor</fullName>
    </recommendedName>
</protein>
<dbReference type="Proteomes" id="UP000319130">
    <property type="component" value="Unassembled WGS sequence"/>
</dbReference>
<sequence>MKTQGKSVSDEELVEKIRREDTELYREIVGRYQQGLYRYLRHFTNRPDAAEDLVQDVLIKAYRNLFGSDTRKKFSSWIYRIAHNEGVNYIRKTGKRKSVSFEDLAVPHPNENDSPEEELVREEIRRNLTECLDEMKTKYREALVLHYIEEKPYKEISDILRVPMGTVGTLIARGKNMLRAICQRKGGDLSP</sequence>
<dbReference type="SUPFAM" id="SSF88946">
    <property type="entry name" value="Sigma2 domain of RNA polymerase sigma factors"/>
    <property type="match status" value="1"/>
</dbReference>
<dbReference type="InterPro" id="IPR039425">
    <property type="entry name" value="RNA_pol_sigma-70-like"/>
</dbReference>
<feature type="domain" description="RNA polymerase sigma factor 70 region 4 type 2" evidence="8">
    <location>
        <begin position="126"/>
        <end position="177"/>
    </location>
</feature>
<evidence type="ECO:0000256" key="5">
    <source>
        <dbReference type="ARBA" id="ARBA00023163"/>
    </source>
</evidence>
<dbReference type="AlphaFoldDB" id="A0A523W6Z1"/>
<dbReference type="PROSITE" id="PS01063">
    <property type="entry name" value="SIGMA70_ECF"/>
    <property type="match status" value="1"/>
</dbReference>
<evidence type="ECO:0000259" key="8">
    <source>
        <dbReference type="Pfam" id="PF08281"/>
    </source>
</evidence>
<evidence type="ECO:0000256" key="4">
    <source>
        <dbReference type="ARBA" id="ARBA00023125"/>
    </source>
</evidence>
<dbReference type="SUPFAM" id="SSF88659">
    <property type="entry name" value="Sigma3 and sigma4 domains of RNA polymerase sigma factors"/>
    <property type="match status" value="1"/>
</dbReference>
<evidence type="ECO:0000259" key="7">
    <source>
        <dbReference type="Pfam" id="PF04542"/>
    </source>
</evidence>
<keyword evidence="2 6" id="KW-0805">Transcription regulation</keyword>
<dbReference type="InterPro" id="IPR013249">
    <property type="entry name" value="RNA_pol_sigma70_r4_t2"/>
</dbReference>
<dbReference type="InterPro" id="IPR000838">
    <property type="entry name" value="RNA_pol_sigma70_ECF_CS"/>
</dbReference>
<organism evidence="9 10">
    <name type="scientific">Aerophobetes bacterium</name>
    <dbReference type="NCBI Taxonomy" id="2030807"/>
    <lineage>
        <taxon>Bacteria</taxon>
        <taxon>Candidatus Aerophobota</taxon>
    </lineage>
</organism>
<dbReference type="Gene3D" id="1.10.1740.10">
    <property type="match status" value="1"/>
</dbReference>
<comment type="similarity">
    <text evidence="1 6">Belongs to the sigma-70 factor family. ECF subfamily.</text>
</comment>
<dbReference type="Pfam" id="PF04542">
    <property type="entry name" value="Sigma70_r2"/>
    <property type="match status" value="1"/>
</dbReference>
<dbReference type="GO" id="GO:0006352">
    <property type="term" value="P:DNA-templated transcription initiation"/>
    <property type="evidence" value="ECO:0007669"/>
    <property type="project" value="InterPro"/>
</dbReference>
<keyword evidence="3 6" id="KW-0731">Sigma factor</keyword>